<feature type="domain" description="FimV N-terminal" evidence="4">
    <location>
        <begin position="31"/>
        <end position="137"/>
    </location>
</feature>
<dbReference type="RefSeq" id="WP_168759139.1">
    <property type="nucleotide sequence ID" value="NZ_CP051487.1"/>
</dbReference>
<dbReference type="AlphaFoldDB" id="A0AAE7DHB2"/>
<name>A0AAE7DHB2_9PSED</name>
<evidence type="ECO:0000313" key="5">
    <source>
        <dbReference type="EMBL" id="QJC82436.1"/>
    </source>
</evidence>
<reference evidence="5 6" key="1">
    <citation type="submission" date="2020-04" db="EMBL/GenBank/DDBJ databases">
        <authorList>
            <person name="Yao Y."/>
            <person name="He Z."/>
        </authorList>
    </citation>
    <scope>NUCLEOTIDE SEQUENCE [LARGE SCALE GENOMIC DNA]</scope>
    <source>
        <strain evidence="5 6">CY-1</strain>
    </source>
</reference>
<feature type="region of interest" description="Disordered" evidence="2">
    <location>
        <begin position="142"/>
        <end position="169"/>
    </location>
</feature>
<dbReference type="Proteomes" id="UP000501367">
    <property type="component" value="Chromosome"/>
</dbReference>
<evidence type="ECO:0000256" key="1">
    <source>
        <dbReference type="SAM" id="Coils"/>
    </source>
</evidence>
<dbReference type="InterPro" id="IPR057840">
    <property type="entry name" value="FimV_N"/>
</dbReference>
<keyword evidence="3" id="KW-1133">Transmembrane helix</keyword>
<keyword evidence="3" id="KW-0472">Membrane</keyword>
<organism evidence="5 6">
    <name type="scientific">Pseudomonas umsongensis</name>
    <dbReference type="NCBI Taxonomy" id="198618"/>
    <lineage>
        <taxon>Bacteria</taxon>
        <taxon>Pseudomonadati</taxon>
        <taxon>Pseudomonadota</taxon>
        <taxon>Gammaproteobacteria</taxon>
        <taxon>Pseudomonadales</taxon>
        <taxon>Pseudomonadaceae</taxon>
        <taxon>Pseudomonas</taxon>
    </lineage>
</organism>
<keyword evidence="1" id="KW-0175">Coiled coil</keyword>
<evidence type="ECO:0000256" key="2">
    <source>
        <dbReference type="SAM" id="MobiDB-lite"/>
    </source>
</evidence>
<keyword evidence="3" id="KW-0812">Transmembrane</keyword>
<dbReference type="KEGG" id="pum:HGP31_07975"/>
<accession>A0AAE7DHB2</accession>
<dbReference type="GeneID" id="72193508"/>
<evidence type="ECO:0000313" key="6">
    <source>
        <dbReference type="Proteomes" id="UP000501367"/>
    </source>
</evidence>
<proteinExistence type="predicted"/>
<feature type="transmembrane region" description="Helical" evidence="3">
    <location>
        <begin position="251"/>
        <end position="270"/>
    </location>
</feature>
<feature type="coiled-coil region" evidence="1">
    <location>
        <begin position="186"/>
        <end position="227"/>
    </location>
</feature>
<dbReference type="Pfam" id="PF25800">
    <property type="entry name" value="FimV_N"/>
    <property type="match status" value="1"/>
</dbReference>
<protein>
    <recommendedName>
        <fullName evidence="4">FimV N-terminal domain-containing protein</fullName>
    </recommendedName>
</protein>
<feature type="region of interest" description="Disordered" evidence="2">
    <location>
        <begin position="276"/>
        <end position="297"/>
    </location>
</feature>
<evidence type="ECO:0000256" key="3">
    <source>
        <dbReference type="SAM" id="Phobius"/>
    </source>
</evidence>
<gene>
    <name evidence="5" type="ORF">HGP31_07975</name>
</gene>
<dbReference type="EMBL" id="CP051487">
    <property type="protein sequence ID" value="QJC82436.1"/>
    <property type="molecule type" value="Genomic_DNA"/>
</dbReference>
<sequence length="390" mass="42494">MLKSRLLVVRYGARLLLASAAVTYSAWVPALGLGEITLHSALNQPLRADIALVDAAGLEEGELSVRLATADEFSRAGVERVFFLNDLKFTPILRGDRSLIRVSSSKPVKEPYLDFLVQLDQPNGRLLREYTVLIDPPGAADIAPIDDEPPPDRSASAFPSVQPATPVAAPETNPLAEQLAARVLHNQQMQATIDELNGKLQAKDEQIAVEKKQVAELQTRLAEVEQAPTEPAAPVAVASAPVVVEEPRVNWLWMLGFVTLLAVALLLAWGRRQRQQDQVSPEPSPHHPQASPPEMQAGPTFQEVRVDSPQSRTLAPVALVTSTVLAPAAPSQPPPTEEFQLNLDDLSMDTNWDLGPMENIQPCEAPALPEPEIEWTIEPASLDESLRTNR</sequence>
<evidence type="ECO:0000259" key="4">
    <source>
        <dbReference type="Pfam" id="PF25800"/>
    </source>
</evidence>